<reference evidence="5 6" key="1">
    <citation type="journal article" date="2023" name="Hortic Res">
        <title>The complete reference genome for grapevine (Vitis vinifera L.) genetics and breeding.</title>
        <authorList>
            <person name="Shi X."/>
            <person name="Cao S."/>
            <person name="Wang X."/>
            <person name="Huang S."/>
            <person name="Wang Y."/>
            <person name="Liu Z."/>
            <person name="Liu W."/>
            <person name="Leng X."/>
            <person name="Peng Y."/>
            <person name="Wang N."/>
            <person name="Wang Y."/>
            <person name="Ma Z."/>
            <person name="Xu X."/>
            <person name="Zhang F."/>
            <person name="Xue H."/>
            <person name="Zhong H."/>
            <person name="Wang Y."/>
            <person name="Zhang K."/>
            <person name="Velt A."/>
            <person name="Avia K."/>
            <person name="Holtgrawe D."/>
            <person name="Grimplet J."/>
            <person name="Matus J.T."/>
            <person name="Ware D."/>
            <person name="Wu X."/>
            <person name="Wang H."/>
            <person name="Liu C."/>
            <person name="Fang Y."/>
            <person name="Rustenholz C."/>
            <person name="Cheng Z."/>
            <person name="Xiao H."/>
            <person name="Zhou Y."/>
        </authorList>
    </citation>
    <scope>NUCLEOTIDE SEQUENCE [LARGE SCALE GENOMIC DNA]</scope>
    <source>
        <strain evidence="6">cv. Pinot noir / PN40024</strain>
        <tissue evidence="5">Leaf</tissue>
    </source>
</reference>
<protein>
    <recommendedName>
        <fullName evidence="7">Retrovirus-related Pol polyprotein from transposon RE1</fullName>
    </recommendedName>
</protein>
<evidence type="ECO:0000259" key="4">
    <source>
        <dbReference type="Pfam" id="PF14244"/>
    </source>
</evidence>
<proteinExistence type="predicted"/>
<sequence length="716" mass="80289">MSFGDSPLVNPSPVLPSSSNSFNQPPINPSDDSSSPYYLHPSDNPGALLVSEIFNGENYVAWSRSIIIALTVKNKVQFIDGSIVSPSIDQLVKHTAWLRANNLVLSWLMNSISKEIRNSLLFVVSAVDLWTELKVRYLRSDGPRVFQLEKSLSCISQGALSVTEYFSTFKTFWDEYISYRPFPTCTCGKMATCTCELFNFLQIRQQSDYVLKFSVGLNDSYASIRSQLLLMVPLPNMSKVFSLLLQEESQRQLTNSATCNETHALMAKQSNQQSYQPQSFKDKPKKSALHCTHCGYNGHTVDKCFQLHGYPPGWNGPKGKRNMASAHAAITTPKVPNQNSNEQQKFCFTPEEFHKLVALANLVQPNSSNQNNVQPAVNLVTTSHFSGKVQPTLKPIFSCNSVTSKPNSTSYWLLDTGATDHMICSPLLYHSTPKPINASINLPNGTTVPATHIGTDQSMEKMIGIALEKEGLYHLIPASSQAKTCNSFQFNSAPLALSSIHKHLDIWHCRLGHVSSSRFHSLKQIDSAITLDHTNVCDICPLAKQRRLPFSVSQTLGYDPTANQYKVVHVYNATFGFEIFDLGCSDGEWKRIPRPFQVYDRPYTIDFSWSDPVSVNGQVLHRYVSSCEFIISMDVSDERFIRTRLPDCEKKICKGNYALIVMDGCLSFVHTIPFKEIDVWILKDFHGQVWLKKHSIVRVSKVSAFDGFFIPKGVSK</sequence>
<evidence type="ECO:0000256" key="1">
    <source>
        <dbReference type="SAM" id="MobiDB-lite"/>
    </source>
</evidence>
<accession>A0ABY9CDQ9</accession>
<dbReference type="InterPro" id="IPR025724">
    <property type="entry name" value="GAG-pre-integrase_dom"/>
</dbReference>
<evidence type="ECO:0008006" key="7">
    <source>
        <dbReference type="Google" id="ProtNLM"/>
    </source>
</evidence>
<dbReference type="EMBL" id="CP126655">
    <property type="protein sequence ID" value="WJZ93453.1"/>
    <property type="molecule type" value="Genomic_DNA"/>
</dbReference>
<dbReference type="PANTHER" id="PTHR37610">
    <property type="entry name" value="CCHC-TYPE DOMAIN-CONTAINING PROTEIN"/>
    <property type="match status" value="1"/>
</dbReference>
<feature type="domain" description="Retrotransposon Copia-like N-terminal" evidence="4">
    <location>
        <begin position="40"/>
        <end position="86"/>
    </location>
</feature>
<dbReference type="Pfam" id="PF14244">
    <property type="entry name" value="Retrotran_gag_3"/>
    <property type="match status" value="1"/>
</dbReference>
<dbReference type="InterPro" id="IPR017451">
    <property type="entry name" value="F-box-assoc_interact_dom"/>
</dbReference>
<dbReference type="Proteomes" id="UP001227230">
    <property type="component" value="Chromosome 8"/>
</dbReference>
<feature type="domain" description="F-box associated beta-propeller type 3" evidence="2">
    <location>
        <begin position="551"/>
        <end position="699"/>
    </location>
</feature>
<feature type="region of interest" description="Disordered" evidence="1">
    <location>
        <begin position="1"/>
        <end position="36"/>
    </location>
</feature>
<feature type="compositionally biased region" description="Low complexity" evidence="1">
    <location>
        <begin position="1"/>
        <end position="21"/>
    </location>
</feature>
<dbReference type="Pfam" id="PF13976">
    <property type="entry name" value="gag_pre-integrs"/>
    <property type="match status" value="1"/>
</dbReference>
<gene>
    <name evidence="5" type="ORF">VitviT2T_012395</name>
</gene>
<feature type="domain" description="GAG-pre-integrase" evidence="3">
    <location>
        <begin position="472"/>
        <end position="545"/>
    </location>
</feature>
<dbReference type="NCBIfam" id="TIGR01640">
    <property type="entry name" value="F_box_assoc_1"/>
    <property type="match status" value="1"/>
</dbReference>
<dbReference type="Pfam" id="PF08268">
    <property type="entry name" value="FBA_3"/>
    <property type="match status" value="1"/>
</dbReference>
<dbReference type="InterPro" id="IPR029472">
    <property type="entry name" value="Copia-like_N"/>
</dbReference>
<organism evidence="5 6">
    <name type="scientific">Vitis vinifera</name>
    <name type="common">Grape</name>
    <dbReference type="NCBI Taxonomy" id="29760"/>
    <lineage>
        <taxon>Eukaryota</taxon>
        <taxon>Viridiplantae</taxon>
        <taxon>Streptophyta</taxon>
        <taxon>Embryophyta</taxon>
        <taxon>Tracheophyta</taxon>
        <taxon>Spermatophyta</taxon>
        <taxon>Magnoliopsida</taxon>
        <taxon>eudicotyledons</taxon>
        <taxon>Gunneridae</taxon>
        <taxon>Pentapetalae</taxon>
        <taxon>rosids</taxon>
        <taxon>Vitales</taxon>
        <taxon>Vitaceae</taxon>
        <taxon>Viteae</taxon>
        <taxon>Vitis</taxon>
    </lineage>
</organism>
<name>A0ABY9CDQ9_VITVI</name>
<evidence type="ECO:0000313" key="5">
    <source>
        <dbReference type="EMBL" id="WJZ93453.1"/>
    </source>
</evidence>
<evidence type="ECO:0000259" key="2">
    <source>
        <dbReference type="Pfam" id="PF08268"/>
    </source>
</evidence>
<evidence type="ECO:0000313" key="6">
    <source>
        <dbReference type="Proteomes" id="UP001227230"/>
    </source>
</evidence>
<keyword evidence="6" id="KW-1185">Reference proteome</keyword>
<evidence type="ECO:0000259" key="3">
    <source>
        <dbReference type="Pfam" id="PF13976"/>
    </source>
</evidence>
<dbReference type="InterPro" id="IPR013187">
    <property type="entry name" value="F-box-assoc_dom_typ3"/>
</dbReference>
<dbReference type="PANTHER" id="PTHR37610:SF81">
    <property type="entry name" value="RETROTRANSPOSON COPIA-LIKE N-TERMINAL DOMAIN-CONTAINING PROTEIN"/>
    <property type="match status" value="1"/>
</dbReference>